<proteinExistence type="predicted"/>
<gene>
    <name evidence="1" type="ORF">L3Q82_010218</name>
</gene>
<keyword evidence="2" id="KW-1185">Reference proteome</keyword>
<evidence type="ECO:0000313" key="2">
    <source>
        <dbReference type="Proteomes" id="UP000831701"/>
    </source>
</evidence>
<comment type="caution">
    <text evidence="1">The sequence shown here is derived from an EMBL/GenBank/DDBJ whole genome shotgun (WGS) entry which is preliminary data.</text>
</comment>
<protein>
    <submittedName>
        <fullName evidence="1">Uncharacterized protein</fullName>
    </submittedName>
</protein>
<accession>A0ACB8WAQ5</accession>
<dbReference type="Proteomes" id="UP000831701">
    <property type="component" value="Chromosome 12"/>
</dbReference>
<dbReference type="EMBL" id="CM041542">
    <property type="protein sequence ID" value="KAI3365105.1"/>
    <property type="molecule type" value="Genomic_DNA"/>
</dbReference>
<reference evidence="1" key="1">
    <citation type="submission" date="2022-04" db="EMBL/GenBank/DDBJ databases">
        <title>Jade perch genome.</title>
        <authorList>
            <person name="Chao B."/>
        </authorList>
    </citation>
    <scope>NUCLEOTIDE SEQUENCE</scope>
    <source>
        <strain evidence="1">CB-2022</strain>
    </source>
</reference>
<evidence type="ECO:0000313" key="1">
    <source>
        <dbReference type="EMBL" id="KAI3365105.1"/>
    </source>
</evidence>
<sequence length="1349" mass="151655">MRVGGGDQSRRDPVRVRKLIQSLPAAAMAAPMSWRRLVYSVYTPAMAGVFTRISDRLFRARDRRGGSSVLLLAPLLAEADPAPQRVSRPTGSAGAQGTDSLCPHFRWMAEHVPAFRVPGTHIHLLSSPDQFYQAMKARIKTAKRRVVMASLYLGTGRLEQELVDCMEEALQRSQDNNHAPDLKVSILLDYTRGSRGRSTRGPCCLPLLQRFTSQMRVSLYHTPDLRGLLRLLVPQRFNETIGVQHIKVYLFDDSIIISGANLSDSYFTNRQDRYVLLENCREVADFFSDLVEAVGDVSLQLQPDDSVTMLEGMVHPYKGNRQDFSALARKRIMEVMNTAHVRQRLSNRSEDSEDEGMSEGEEDTWVFPLVQMKPLGIQVDEQVTQRLLTDAGPNSTVFLTSGYFNLTRAYMQLVLGAGASYRILTASPEVNGFFGAKGVAGAIPAAYIHIAIQTVLQPGVPAGPAGEDTPARVPQVAVDLPRQRRVPTNFVHVCLWYYLQGQDRPCLTLIGSPNFGYRSVHRDLEAQIAIVTENEELQSQLQEEQEMLYQRSTEVSDSTFERPDRHVKLWLLLVENLHKLTAHDTKQQTDSVNEQLVNTVKRLAATEAASIPDANVELPDFSTVRADRDTKACGKRKGGGLALYVNKRWCNPGHVNIKISTCCRDIELLAVSLRPYYLPREFSHAIVVVVYIPPRADAEAACDVIHSAVAKLQTQHPEALVLISGDFNHATLDNTLAAFHQYVDCNTRGKRTLDLMYANVKDAYRATPLPALGKADHNLVLLKPHYTPRVRRLPTTTRSFRKWSPEAEQALKDCFETTDWEALQGSHNGNMEEMVDCTTDYINFCMDTVVPVRSVRCFANNKPWITSDIKGLLNQKKKAFKDGDTQELKQIQKELRVQLREAKEQYRKKIEQRMQNNNMREVWEGMKTITGCSSKRGAPIEGDVGRANQLNQFFNSKAAGPDGVSPRLLKACARELGHPLQRIFNLSLGQGRVPQLWKTSCIIPVPKKPHPGELNDFRPVALTSHVMKTMERLLLLHHLRPQTHHHALDPLQFAYREKTGVEDAIIFLLHRSLSHLDRGSGAVRITFLDFSSAFNTIQPLLLRDKLTEMGVGSHLVAWITDYLTGRPHTGAPQGTVLSPVLFTLYTSDFQYKSEFCHVQKFADDTAIVGCIRSGQEDEYRELIKDFVTWCDLNHLLLNTTKTREMVVDFRRPRPHPEPVIIKGDCVEVVHTYKYLGVQLDDKLDWTANTDALCRKGQSRLYFLRRLASFNICKKLLQIFYQSVVASALLYAVVCWGAASRRRTQHAPGQTGGLGCLRFSSIEEVEGLCGGRPAPARVPAACWESLCESC</sequence>
<name>A0ACB8WAQ5_9TELE</name>
<organism evidence="1 2">
    <name type="scientific">Scortum barcoo</name>
    <name type="common">barcoo grunter</name>
    <dbReference type="NCBI Taxonomy" id="214431"/>
    <lineage>
        <taxon>Eukaryota</taxon>
        <taxon>Metazoa</taxon>
        <taxon>Chordata</taxon>
        <taxon>Craniata</taxon>
        <taxon>Vertebrata</taxon>
        <taxon>Euteleostomi</taxon>
        <taxon>Actinopterygii</taxon>
        <taxon>Neopterygii</taxon>
        <taxon>Teleostei</taxon>
        <taxon>Neoteleostei</taxon>
        <taxon>Acanthomorphata</taxon>
        <taxon>Eupercaria</taxon>
        <taxon>Centrarchiformes</taxon>
        <taxon>Terapontoidei</taxon>
        <taxon>Terapontidae</taxon>
        <taxon>Scortum</taxon>
    </lineage>
</organism>